<reference evidence="4 5" key="1">
    <citation type="submission" date="2020-01" db="EMBL/GenBank/DDBJ databases">
        <title>Genetics and antimicrobial susceptibilities of Nocardia species isolated from the soil; a comparison with species isolated from humans.</title>
        <authorList>
            <person name="Carrasco G."/>
            <person name="Monzon S."/>
            <person name="Sansegundo M."/>
            <person name="Garcia E."/>
            <person name="Garrido N."/>
            <person name="Medina M.J."/>
            <person name="Villalon P."/>
            <person name="Ramirez-Arocha A.C."/>
            <person name="Jimenez P."/>
            <person name="Cuesta I."/>
            <person name="Valdezate S."/>
        </authorList>
    </citation>
    <scope>NUCLEOTIDE SEQUENCE [LARGE SCALE GENOMIC DNA]</scope>
    <source>
        <strain evidence="2 4">CNM20110639</strain>
        <strain evidence="3 5">CNM20110649</strain>
    </source>
</reference>
<protein>
    <recommendedName>
        <fullName evidence="6">Secreted protein</fullName>
    </recommendedName>
</protein>
<sequence>MSAKPLAALLVAAASTLPAWSAPAASAAPLAEHRTPVATSSADLAPALLDLVRCLIQLPPSASGDPSQGCNTAG</sequence>
<feature type="chain" id="PRO_5039130058" description="Secreted protein" evidence="1">
    <location>
        <begin position="22"/>
        <end position="74"/>
    </location>
</feature>
<dbReference type="Proteomes" id="UP000470876">
    <property type="component" value="Unassembled WGS sequence"/>
</dbReference>
<organism evidence="2 4">
    <name type="scientific">Nocardia cyriacigeorgica</name>
    <dbReference type="NCBI Taxonomy" id="135487"/>
    <lineage>
        <taxon>Bacteria</taxon>
        <taxon>Bacillati</taxon>
        <taxon>Actinomycetota</taxon>
        <taxon>Actinomycetes</taxon>
        <taxon>Mycobacteriales</taxon>
        <taxon>Nocardiaceae</taxon>
        <taxon>Nocardia</taxon>
    </lineage>
</organism>
<evidence type="ECO:0000313" key="4">
    <source>
        <dbReference type="Proteomes" id="UP000468928"/>
    </source>
</evidence>
<evidence type="ECO:0008006" key="6">
    <source>
        <dbReference type="Google" id="ProtNLM"/>
    </source>
</evidence>
<dbReference type="Proteomes" id="UP000468928">
    <property type="component" value="Unassembled WGS sequence"/>
</dbReference>
<evidence type="ECO:0000313" key="2">
    <source>
        <dbReference type="EMBL" id="NEW42879.1"/>
    </source>
</evidence>
<accession>A0A6P1CZZ0</accession>
<keyword evidence="5" id="KW-1185">Reference proteome</keyword>
<evidence type="ECO:0000313" key="3">
    <source>
        <dbReference type="EMBL" id="NEW56438.1"/>
    </source>
</evidence>
<evidence type="ECO:0000256" key="1">
    <source>
        <dbReference type="SAM" id="SignalP"/>
    </source>
</evidence>
<proteinExistence type="predicted"/>
<evidence type="ECO:0000313" key="5">
    <source>
        <dbReference type="Proteomes" id="UP000470876"/>
    </source>
</evidence>
<dbReference type="RefSeq" id="WP_163821690.1">
    <property type="nucleotide sequence ID" value="NZ_JAAGUX010000017.1"/>
</dbReference>
<dbReference type="EMBL" id="JAAGUX010000017">
    <property type="protein sequence ID" value="NEW56438.1"/>
    <property type="molecule type" value="Genomic_DNA"/>
</dbReference>
<name>A0A6P1CZZ0_9NOCA</name>
<dbReference type="EMBL" id="JAAGUZ010000001">
    <property type="protein sequence ID" value="NEW42879.1"/>
    <property type="molecule type" value="Genomic_DNA"/>
</dbReference>
<keyword evidence="1" id="KW-0732">Signal</keyword>
<feature type="signal peptide" evidence="1">
    <location>
        <begin position="1"/>
        <end position="21"/>
    </location>
</feature>
<gene>
    <name evidence="2" type="ORF">GV789_00160</name>
    <name evidence="3" type="ORF">GV794_12365</name>
</gene>
<dbReference type="AlphaFoldDB" id="A0A6P1CZZ0"/>
<comment type="caution">
    <text evidence="2">The sequence shown here is derived from an EMBL/GenBank/DDBJ whole genome shotgun (WGS) entry which is preliminary data.</text>
</comment>